<protein>
    <recommendedName>
        <fullName evidence="4">Myosin motor domain-containing protein</fullName>
    </recommendedName>
</protein>
<dbReference type="SUPFAM" id="SSF52540">
    <property type="entry name" value="P-loop containing nucleoside triphosphate hydrolases"/>
    <property type="match status" value="1"/>
</dbReference>
<dbReference type="InterPro" id="IPR027417">
    <property type="entry name" value="P-loop_NTPase"/>
</dbReference>
<accession>A0AA36HFY8</accession>
<feature type="non-terminal residue" evidence="2">
    <location>
        <position position="1"/>
    </location>
</feature>
<evidence type="ECO:0000313" key="3">
    <source>
        <dbReference type="Proteomes" id="UP001176961"/>
    </source>
</evidence>
<keyword evidence="3" id="KW-1185">Reference proteome</keyword>
<dbReference type="Proteomes" id="UP001176961">
    <property type="component" value="Unassembled WGS sequence"/>
</dbReference>
<evidence type="ECO:0000313" key="2">
    <source>
        <dbReference type="EMBL" id="CAJ0609218.1"/>
    </source>
</evidence>
<reference evidence="2" key="1">
    <citation type="submission" date="2023-07" db="EMBL/GenBank/DDBJ databases">
        <authorList>
            <consortium name="CYATHOMIX"/>
        </authorList>
    </citation>
    <scope>NUCLEOTIDE SEQUENCE</scope>
    <source>
        <strain evidence="2">N/A</strain>
    </source>
</reference>
<dbReference type="AlphaFoldDB" id="A0AA36HFY8"/>
<gene>
    <name evidence="2" type="ORF">CYNAS_LOCUS21201</name>
</gene>
<comment type="caution">
    <text evidence="2">The sequence shown here is derived from an EMBL/GenBank/DDBJ whole genome shotgun (WGS) entry which is preliminary data.</text>
</comment>
<evidence type="ECO:0000256" key="1">
    <source>
        <dbReference type="SAM" id="MobiDB-lite"/>
    </source>
</evidence>
<dbReference type="EMBL" id="CATQJL010000326">
    <property type="protein sequence ID" value="CAJ0609218.1"/>
    <property type="molecule type" value="Genomic_DNA"/>
</dbReference>
<sequence>VYPKAAGSLDNIGAPPKPLRTFRDNPRQSHRSSMVHCKGAPVEAAGAPYHCTEEQFLDAILEKFPQGTCWYMNNGRLFFVNPYSDISFSKRRPSPAISSISVSLLKQRNAALILRGVAGSGKSQISELICLDIAKRFCPRGTIFAILHAAFVALRPFITINNKHNNQSSTALAHMEFCIRNGRLMCVRLKHFMLDSPSRGCRANIFAMLANDLDEHDKENYRISGFRLKDDHQGFGNVADLRSALTELGISHEDIFK</sequence>
<organism evidence="2 3">
    <name type="scientific">Cylicocyclus nassatus</name>
    <name type="common">Nematode worm</name>
    <dbReference type="NCBI Taxonomy" id="53992"/>
    <lineage>
        <taxon>Eukaryota</taxon>
        <taxon>Metazoa</taxon>
        <taxon>Ecdysozoa</taxon>
        <taxon>Nematoda</taxon>
        <taxon>Chromadorea</taxon>
        <taxon>Rhabditida</taxon>
        <taxon>Rhabditina</taxon>
        <taxon>Rhabditomorpha</taxon>
        <taxon>Strongyloidea</taxon>
        <taxon>Strongylidae</taxon>
        <taxon>Cylicocyclus</taxon>
    </lineage>
</organism>
<feature type="region of interest" description="Disordered" evidence="1">
    <location>
        <begin position="1"/>
        <end position="32"/>
    </location>
</feature>
<feature type="non-terminal residue" evidence="2">
    <location>
        <position position="257"/>
    </location>
</feature>
<proteinExistence type="predicted"/>
<name>A0AA36HFY8_CYLNA</name>
<evidence type="ECO:0008006" key="4">
    <source>
        <dbReference type="Google" id="ProtNLM"/>
    </source>
</evidence>